<evidence type="ECO:0000313" key="2">
    <source>
        <dbReference type="Proteomes" id="UP000509241"/>
    </source>
</evidence>
<proteinExistence type="predicted"/>
<reference evidence="1 2" key="1">
    <citation type="submission" date="2020-07" db="EMBL/GenBank/DDBJ databases">
        <authorList>
            <person name="Cui H."/>
        </authorList>
    </citation>
    <scope>NUCLEOTIDE SEQUENCE [LARGE SCALE GENOMIC DNA]</scope>
    <source>
        <strain evidence="1 2">YPL8</strain>
    </source>
</reference>
<dbReference type="EMBL" id="CP058601">
    <property type="protein sequence ID" value="QLG47442.1"/>
    <property type="molecule type" value="Genomic_DNA"/>
</dbReference>
<dbReference type="Proteomes" id="UP000509241">
    <property type="component" value="Chromosome"/>
</dbReference>
<keyword evidence="2" id="KW-1185">Reference proteome</keyword>
<gene>
    <name evidence="1" type="ORF">HYG82_00560</name>
</gene>
<dbReference type="SUPFAM" id="SSF160387">
    <property type="entry name" value="NosL/MerB-like"/>
    <property type="match status" value="1"/>
</dbReference>
<dbReference type="KEGG" id="haly:HYG82_00560"/>
<dbReference type="Pfam" id="PF05573">
    <property type="entry name" value="NosL"/>
    <property type="match status" value="1"/>
</dbReference>
<name>A0A7D5KWG0_9EURY</name>
<sequence length="199" mass="21428">MTDRTGLERRALLGILGTGLAAGIAGCLGGDQPDTETDDGPPAQVYEPTIENVDDGPFEFPDGHRCAVCSMIATEWFGKSQLVHENGLAAVFDSPGCLFAYVASSTPESPIAGAWTTDYETGGLIDATEAHFVLITDEEAADDPMGIDPRPYADREDAVAFLEEWDAEELTPEDDIIVGLEDVDLEIASIYREHHLPDE</sequence>
<dbReference type="GeneID" id="56031737"/>
<dbReference type="RefSeq" id="WP_179259185.1">
    <property type="nucleotide sequence ID" value="NZ_CP058601.1"/>
</dbReference>
<dbReference type="OrthoDB" id="241788at2157"/>
<dbReference type="InterPro" id="IPR008719">
    <property type="entry name" value="N2O_reductase_NosL"/>
</dbReference>
<evidence type="ECO:0000313" key="1">
    <source>
        <dbReference type="EMBL" id="QLG47442.1"/>
    </source>
</evidence>
<dbReference type="PROSITE" id="PS51257">
    <property type="entry name" value="PROKAR_LIPOPROTEIN"/>
    <property type="match status" value="1"/>
</dbReference>
<organism evidence="1 2">
    <name type="scientific">Natrinema halophilum</name>
    <dbReference type="NCBI Taxonomy" id="1699371"/>
    <lineage>
        <taxon>Archaea</taxon>
        <taxon>Methanobacteriati</taxon>
        <taxon>Methanobacteriota</taxon>
        <taxon>Stenosarchaea group</taxon>
        <taxon>Halobacteria</taxon>
        <taxon>Halobacteriales</taxon>
        <taxon>Natrialbaceae</taxon>
        <taxon>Natrinema</taxon>
    </lineage>
</organism>
<accession>A0A7D5KWG0</accession>
<dbReference type="PANTHER" id="PTHR41247">
    <property type="entry name" value="HTH-TYPE TRANSCRIPTIONAL REPRESSOR YCNK"/>
    <property type="match status" value="1"/>
</dbReference>
<protein>
    <submittedName>
        <fullName evidence="1">Nitrous oxide reductase accessory protein NosL</fullName>
    </submittedName>
</protein>
<dbReference type="AlphaFoldDB" id="A0A7D5KWG0"/>
<dbReference type="PANTHER" id="PTHR41247:SF1">
    <property type="entry name" value="HTH-TYPE TRANSCRIPTIONAL REPRESSOR YCNK"/>
    <property type="match status" value="1"/>
</dbReference>